<feature type="signal peptide" evidence="1">
    <location>
        <begin position="1"/>
        <end position="18"/>
    </location>
</feature>
<accession>A0A7X2IM40</accession>
<keyword evidence="3" id="KW-1185">Reference proteome</keyword>
<evidence type="ECO:0000256" key="1">
    <source>
        <dbReference type="SAM" id="SignalP"/>
    </source>
</evidence>
<evidence type="ECO:0000313" key="2">
    <source>
        <dbReference type="EMBL" id="MRV72371.1"/>
    </source>
</evidence>
<keyword evidence="1" id="KW-0732">Signal</keyword>
<dbReference type="AlphaFoldDB" id="A0A7X2IM40"/>
<dbReference type="Gene3D" id="3.40.190.10">
    <property type="entry name" value="Periplasmic binding protein-like II"/>
    <property type="match status" value="1"/>
</dbReference>
<dbReference type="EMBL" id="WKJJ01000006">
    <property type="protein sequence ID" value="MRV72371.1"/>
    <property type="molecule type" value="Genomic_DNA"/>
</dbReference>
<gene>
    <name evidence="2" type="ORF">GJ700_11685</name>
</gene>
<protein>
    <recommendedName>
        <fullName evidence="4">Phosphate ABC transporter substrate-binding protein</fullName>
    </recommendedName>
</protein>
<evidence type="ECO:0008006" key="4">
    <source>
        <dbReference type="Google" id="ProtNLM"/>
    </source>
</evidence>
<proteinExistence type="predicted"/>
<organism evidence="2 3">
    <name type="scientific">Pseudoduganella rivuli</name>
    <dbReference type="NCBI Taxonomy" id="2666085"/>
    <lineage>
        <taxon>Bacteria</taxon>
        <taxon>Pseudomonadati</taxon>
        <taxon>Pseudomonadota</taxon>
        <taxon>Betaproteobacteria</taxon>
        <taxon>Burkholderiales</taxon>
        <taxon>Oxalobacteraceae</taxon>
        <taxon>Telluria group</taxon>
        <taxon>Pseudoduganella</taxon>
    </lineage>
</organism>
<dbReference type="SUPFAM" id="SSF53850">
    <property type="entry name" value="Periplasmic binding protein-like II"/>
    <property type="match status" value="1"/>
</dbReference>
<dbReference type="Proteomes" id="UP000446768">
    <property type="component" value="Unassembled WGS sequence"/>
</dbReference>
<evidence type="ECO:0000313" key="3">
    <source>
        <dbReference type="Proteomes" id="UP000446768"/>
    </source>
</evidence>
<comment type="caution">
    <text evidence="2">The sequence shown here is derived from an EMBL/GenBank/DDBJ whole genome shotgun (WGS) entry which is preliminary data.</text>
</comment>
<reference evidence="2 3" key="1">
    <citation type="submission" date="2019-11" db="EMBL/GenBank/DDBJ databases">
        <title>Novel species isolated from a subtropical stream in China.</title>
        <authorList>
            <person name="Lu H."/>
        </authorList>
    </citation>
    <scope>NUCLEOTIDE SEQUENCE [LARGE SCALE GENOMIC DNA]</scope>
    <source>
        <strain evidence="2 3">FT92W</strain>
    </source>
</reference>
<dbReference type="RefSeq" id="WP_154373839.1">
    <property type="nucleotide sequence ID" value="NZ_WKJJ01000006.1"/>
</dbReference>
<name>A0A7X2IM40_9BURK</name>
<sequence length="133" mass="14397">MRKLLTACLLFLCTHAAAGVVLIGHASVPRLDEAVVQKIYSGKVVEVAGVSVAAVHLRSGSAQRNQFLQAYLNQDEEKYTAYWTVRRYIGKGVPPRELASAADVISYVQGTPGALGYIDEADVKPGLNILLRK</sequence>
<feature type="chain" id="PRO_5031422784" description="Phosphate ABC transporter substrate-binding protein" evidence="1">
    <location>
        <begin position="19"/>
        <end position="133"/>
    </location>
</feature>